<feature type="transmembrane region" description="Helical" evidence="2">
    <location>
        <begin position="20"/>
        <end position="44"/>
    </location>
</feature>
<evidence type="ECO:0008006" key="5">
    <source>
        <dbReference type="Google" id="ProtNLM"/>
    </source>
</evidence>
<dbReference type="InterPro" id="IPR049730">
    <property type="entry name" value="SNF2/RAD54-like_C"/>
</dbReference>
<protein>
    <recommendedName>
        <fullName evidence="5">Helicase C-terminal domain-containing protein</fullName>
    </recommendedName>
</protein>
<dbReference type="PANTHER" id="PTHR45629">
    <property type="entry name" value="SNF2/RAD54 FAMILY MEMBER"/>
    <property type="match status" value="1"/>
</dbReference>
<evidence type="ECO:0000313" key="4">
    <source>
        <dbReference type="Proteomes" id="UP001218218"/>
    </source>
</evidence>
<dbReference type="EMBL" id="JARIHO010000109">
    <property type="protein sequence ID" value="KAJ7303003.1"/>
    <property type="molecule type" value="Genomic_DNA"/>
</dbReference>
<dbReference type="AlphaFoldDB" id="A0AAD7E9A6"/>
<dbReference type="Proteomes" id="UP001218218">
    <property type="component" value="Unassembled WGS sequence"/>
</dbReference>
<name>A0AAD7E9A6_9AGAR</name>
<feature type="transmembrane region" description="Helical" evidence="2">
    <location>
        <begin position="65"/>
        <end position="87"/>
    </location>
</feature>
<gene>
    <name evidence="3" type="ORF">DFH08DRAFT_826153</name>
</gene>
<dbReference type="Gene3D" id="3.40.50.300">
    <property type="entry name" value="P-loop containing nucleotide triphosphate hydrolases"/>
    <property type="match status" value="1"/>
</dbReference>
<evidence type="ECO:0000256" key="2">
    <source>
        <dbReference type="SAM" id="Phobius"/>
    </source>
</evidence>
<organism evidence="3 4">
    <name type="scientific">Mycena albidolilacea</name>
    <dbReference type="NCBI Taxonomy" id="1033008"/>
    <lineage>
        <taxon>Eukaryota</taxon>
        <taxon>Fungi</taxon>
        <taxon>Dikarya</taxon>
        <taxon>Basidiomycota</taxon>
        <taxon>Agaricomycotina</taxon>
        <taxon>Agaricomycetes</taxon>
        <taxon>Agaricomycetidae</taxon>
        <taxon>Agaricales</taxon>
        <taxon>Marasmiineae</taxon>
        <taxon>Mycenaceae</taxon>
        <taxon>Mycena</taxon>
    </lineage>
</organism>
<evidence type="ECO:0000256" key="1">
    <source>
        <dbReference type="ARBA" id="ARBA00022801"/>
    </source>
</evidence>
<keyword evidence="2" id="KW-0812">Transmembrane</keyword>
<dbReference type="InterPro" id="IPR027417">
    <property type="entry name" value="P-loop_NTPase"/>
</dbReference>
<dbReference type="GO" id="GO:0016787">
    <property type="term" value="F:hydrolase activity"/>
    <property type="evidence" value="ECO:0007669"/>
    <property type="project" value="UniProtKB-KW"/>
</dbReference>
<proteinExistence type="predicted"/>
<comment type="caution">
    <text evidence="3">The sequence shown here is derived from an EMBL/GenBank/DDBJ whole genome shotgun (WGS) entry which is preliminary data.</text>
</comment>
<keyword evidence="2" id="KW-0472">Membrane</keyword>
<dbReference type="PANTHER" id="PTHR45629:SF7">
    <property type="entry name" value="DNA EXCISION REPAIR PROTEIN ERCC-6-RELATED"/>
    <property type="match status" value="1"/>
</dbReference>
<accession>A0AAD7E9A6</accession>
<sequence>MLLVHTPNVVDLTIDAVENLYWPLEIPTFTFTVIFKFICILIKLSNHLGLIFPSTAFGYTRHKTLIIGVVDPFCLTPVVIQVLLGLLEDWRDCTNKVLIFTKSVKLLEIMVHRLKVTIFLISTMAGGTGLKLTGANKVVIFDPAHDLQALDCAFQFGQMCDISVFRLLGAGSVEELIYACQIYKQPPIANWVYR</sequence>
<keyword evidence="4" id="KW-1185">Reference proteome</keyword>
<evidence type="ECO:0000313" key="3">
    <source>
        <dbReference type="EMBL" id="KAJ7303003.1"/>
    </source>
</evidence>
<reference evidence="3" key="1">
    <citation type="submission" date="2023-03" db="EMBL/GenBank/DDBJ databases">
        <title>Massive genome expansion in bonnet fungi (Mycena s.s.) driven by repeated elements and novel gene families across ecological guilds.</title>
        <authorList>
            <consortium name="Lawrence Berkeley National Laboratory"/>
            <person name="Harder C.B."/>
            <person name="Miyauchi S."/>
            <person name="Viragh M."/>
            <person name="Kuo A."/>
            <person name="Thoen E."/>
            <person name="Andreopoulos B."/>
            <person name="Lu D."/>
            <person name="Skrede I."/>
            <person name="Drula E."/>
            <person name="Henrissat B."/>
            <person name="Morin E."/>
            <person name="Kohler A."/>
            <person name="Barry K."/>
            <person name="LaButti K."/>
            <person name="Morin E."/>
            <person name="Salamov A."/>
            <person name="Lipzen A."/>
            <person name="Mereny Z."/>
            <person name="Hegedus B."/>
            <person name="Baldrian P."/>
            <person name="Stursova M."/>
            <person name="Weitz H."/>
            <person name="Taylor A."/>
            <person name="Grigoriev I.V."/>
            <person name="Nagy L.G."/>
            <person name="Martin F."/>
            <person name="Kauserud H."/>
        </authorList>
    </citation>
    <scope>NUCLEOTIDE SEQUENCE</scope>
    <source>
        <strain evidence="3">CBHHK002</strain>
    </source>
</reference>
<keyword evidence="1" id="KW-0378">Hydrolase</keyword>
<dbReference type="InterPro" id="IPR050496">
    <property type="entry name" value="SNF2_RAD54_helicase_repair"/>
</dbReference>
<dbReference type="CDD" id="cd18793">
    <property type="entry name" value="SF2_C_SNF"/>
    <property type="match status" value="1"/>
</dbReference>
<dbReference type="SUPFAM" id="SSF52540">
    <property type="entry name" value="P-loop containing nucleoside triphosphate hydrolases"/>
    <property type="match status" value="1"/>
</dbReference>
<keyword evidence="2" id="KW-1133">Transmembrane helix</keyword>